<evidence type="ECO:0000313" key="5">
    <source>
        <dbReference type="Proteomes" id="UP000324585"/>
    </source>
</evidence>
<dbReference type="AlphaFoldDB" id="A0A5J4Z6Z7"/>
<keyword evidence="2" id="KW-0812">Transmembrane</keyword>
<dbReference type="PANTHER" id="PTHR40743:SF1">
    <property type="entry name" value="POSSIBLE GLYCOSYLTRANSFERASE"/>
    <property type="match status" value="1"/>
</dbReference>
<dbReference type="InterPro" id="IPR029044">
    <property type="entry name" value="Nucleotide-diphossugar_trans"/>
</dbReference>
<keyword evidence="2" id="KW-0472">Membrane</keyword>
<dbReference type="Gene3D" id="3.40.50.11340">
    <property type="match status" value="1"/>
</dbReference>
<evidence type="ECO:0000256" key="1">
    <source>
        <dbReference type="SAM" id="MobiDB-lite"/>
    </source>
</evidence>
<protein>
    <recommendedName>
        <fullName evidence="3">Glycosyltransferase 2-like domain-containing protein</fullName>
    </recommendedName>
</protein>
<accession>A0A5J4Z6Z7</accession>
<dbReference type="OrthoDB" id="10548783at2759"/>
<evidence type="ECO:0000256" key="2">
    <source>
        <dbReference type="SAM" id="Phobius"/>
    </source>
</evidence>
<dbReference type="Pfam" id="PF00535">
    <property type="entry name" value="Glycos_transf_2"/>
    <property type="match status" value="1"/>
</dbReference>
<gene>
    <name evidence="4" type="ORF">FVE85_6573</name>
</gene>
<feature type="domain" description="Glycosyltransferase 2-like" evidence="3">
    <location>
        <begin position="310"/>
        <end position="434"/>
    </location>
</feature>
<evidence type="ECO:0000313" key="4">
    <source>
        <dbReference type="EMBL" id="KAA8498988.1"/>
    </source>
</evidence>
<dbReference type="PANTHER" id="PTHR40743">
    <property type="entry name" value="NUCLEOTIDE-DIPHOSPHO-SUGAR TRANSFERASE CONTAINING PROTEIN"/>
    <property type="match status" value="1"/>
</dbReference>
<dbReference type="EMBL" id="VRMN01000001">
    <property type="protein sequence ID" value="KAA8498988.1"/>
    <property type="molecule type" value="Genomic_DNA"/>
</dbReference>
<dbReference type="Proteomes" id="UP000324585">
    <property type="component" value="Unassembled WGS sequence"/>
</dbReference>
<evidence type="ECO:0000259" key="3">
    <source>
        <dbReference type="Pfam" id="PF00535"/>
    </source>
</evidence>
<name>A0A5J4Z6Z7_PORPP</name>
<proteinExistence type="predicted"/>
<keyword evidence="2" id="KW-1133">Transmembrane helix</keyword>
<dbReference type="InterPro" id="IPR001173">
    <property type="entry name" value="Glyco_trans_2-like"/>
</dbReference>
<keyword evidence="5" id="KW-1185">Reference proteome</keyword>
<sequence>MQKAPAELGFPEGKFDRSLSLSSWESAYPQQPYLVGAPPASDPQPRESGVWLQLASDWNAYGPQLPDMYNRAHGQGYSAGLQGPGEGSPAYLRGEELVTTSPSPYRPGQTRGGGGNLSRKTTAPQGAGAYDPLLSSRGSMNTLTAAGIPSANAAFPAGVAGVGGGAMPMQHAATSDSLYREHQSARVSATGSSMRSVGSAYFPNRVYDRSKNHVASGGVRGETSPAMMGGGGGGVPTAATAVLANGIPISIPNTFPSMAAGAGKSYASVIRSPTMRSVMLVAVMLLVLRLLFVFLGGNFLGSMSSSGVSVVLACNEHSEKLGVVLGPVLELNGLGEVIVVDSSSSEEMLQMVHGVNKRIKYVGVQGVTSDRYTISRAFNLGVSLAAGSHVLLMDCDIAVSPDFVMHQQELTRAAASLVSDKSQSSFTASSPIHAGWWLHALPNTVNAVEFGVRLDTSAIMYISQDLFWSVGGYDERIFLRAESQRDFELRLEAFTAQESSRMSQAHPLMSSPAAPMVIHDISPESAFRIALPDESLPSDEQSAAFFMDIERKCTDRIEHESRRRWQTVAADLRATYTIAKRGKFVYEAQFHRPRGEQSGGELSKSLVLGGGTKTVTAAGKSVVGPANLTSKAELINRLHDGFSIPLVLLNAIDPLEMIVLRDHLEEIAEERTETHARVLVAHVMHGMGNRARALGSAMSFARRTNRFLLVIWPTDSHLQAPFQSLFQYEPAMQKMIVIPDFAGSKWSELSETMKGGPGADKAWGAFQIYNYMDTEGYGAVKDAFIDNSLTRHIYFKSAYIMQTKGQYSSWDSENQMLRLLRPVPEVQTIVEEVNRQIMGGLKNCVGVHIRHLSLDSDIKGVQKDEYSQSAQETMDYWRSKARPQIFEKEMKAILAESPSTCFFLAADGADTVTYLKNALPDRVITLPRPNRSCEFRDAECVKYALADVLCLARTRALLGSNWSSFTEMALRLGHKNARLAGVDFGTD</sequence>
<comment type="caution">
    <text evidence="4">The sequence shown here is derived from an EMBL/GenBank/DDBJ whole genome shotgun (WGS) entry which is preliminary data.</text>
</comment>
<feature type="transmembrane region" description="Helical" evidence="2">
    <location>
        <begin position="278"/>
        <end position="300"/>
    </location>
</feature>
<dbReference type="SUPFAM" id="SSF53448">
    <property type="entry name" value="Nucleotide-diphospho-sugar transferases"/>
    <property type="match status" value="1"/>
</dbReference>
<dbReference type="Gene3D" id="3.40.50.11350">
    <property type="match status" value="1"/>
</dbReference>
<reference evidence="5" key="1">
    <citation type="journal article" date="2019" name="Nat. Commun.">
        <title>Expansion of phycobilisome linker gene families in mesophilic red algae.</title>
        <authorList>
            <person name="Lee J."/>
            <person name="Kim D."/>
            <person name="Bhattacharya D."/>
            <person name="Yoon H.S."/>
        </authorList>
    </citation>
    <scope>NUCLEOTIDE SEQUENCE [LARGE SCALE GENOMIC DNA]</scope>
    <source>
        <strain evidence="5">CCMP 1328</strain>
    </source>
</reference>
<organism evidence="4 5">
    <name type="scientific">Porphyridium purpureum</name>
    <name type="common">Red alga</name>
    <name type="synonym">Porphyridium cruentum</name>
    <dbReference type="NCBI Taxonomy" id="35688"/>
    <lineage>
        <taxon>Eukaryota</taxon>
        <taxon>Rhodophyta</taxon>
        <taxon>Bangiophyceae</taxon>
        <taxon>Porphyridiales</taxon>
        <taxon>Porphyridiaceae</taxon>
        <taxon>Porphyridium</taxon>
    </lineage>
</organism>
<feature type="region of interest" description="Disordered" evidence="1">
    <location>
        <begin position="98"/>
        <end position="125"/>
    </location>
</feature>
<dbReference type="Gene3D" id="3.90.550.10">
    <property type="entry name" value="Spore Coat Polysaccharide Biosynthesis Protein SpsA, Chain A"/>
    <property type="match status" value="1"/>
</dbReference>